<keyword evidence="5" id="KW-1185">Reference proteome</keyword>
<evidence type="ECO:0000256" key="2">
    <source>
        <dbReference type="SAM" id="SignalP"/>
    </source>
</evidence>
<name>A0A3M9NMJ1_9BACT</name>
<feature type="signal peptide" evidence="2">
    <location>
        <begin position="1"/>
        <end position="19"/>
    </location>
</feature>
<feature type="domain" description="PpiC" evidence="3">
    <location>
        <begin position="171"/>
        <end position="273"/>
    </location>
</feature>
<feature type="chain" id="PRO_5018015835" evidence="2">
    <location>
        <begin position="20"/>
        <end position="456"/>
    </location>
</feature>
<dbReference type="InterPro" id="IPR027304">
    <property type="entry name" value="Trigger_fact/SurA_dom_sf"/>
</dbReference>
<accession>A0A3M9NMJ1</accession>
<evidence type="ECO:0000313" key="4">
    <source>
        <dbReference type="EMBL" id="RNI38735.1"/>
    </source>
</evidence>
<dbReference type="OrthoDB" id="14196at2"/>
<keyword evidence="1 4" id="KW-0413">Isomerase</keyword>
<feature type="domain" description="PpiC" evidence="3">
    <location>
        <begin position="276"/>
        <end position="387"/>
    </location>
</feature>
<dbReference type="SUPFAM" id="SSF109998">
    <property type="entry name" value="Triger factor/SurA peptide-binding domain-like"/>
    <property type="match status" value="1"/>
</dbReference>
<dbReference type="Proteomes" id="UP000267223">
    <property type="component" value="Unassembled WGS sequence"/>
</dbReference>
<evidence type="ECO:0000313" key="5">
    <source>
        <dbReference type="Proteomes" id="UP000267223"/>
    </source>
</evidence>
<dbReference type="InterPro" id="IPR046357">
    <property type="entry name" value="PPIase_dom_sf"/>
</dbReference>
<keyword evidence="2" id="KW-0732">Signal</keyword>
<dbReference type="InterPro" id="IPR000297">
    <property type="entry name" value="PPIase_PpiC"/>
</dbReference>
<comment type="caution">
    <text evidence="4">The sequence shown here is derived from an EMBL/GenBank/DDBJ whole genome shotgun (WGS) entry which is preliminary data.</text>
</comment>
<dbReference type="GO" id="GO:0003755">
    <property type="term" value="F:peptidyl-prolyl cis-trans isomerase activity"/>
    <property type="evidence" value="ECO:0007669"/>
    <property type="project" value="UniProtKB-KW"/>
</dbReference>
<dbReference type="SUPFAM" id="SSF54534">
    <property type="entry name" value="FKBP-like"/>
    <property type="match status" value="2"/>
</dbReference>
<protein>
    <submittedName>
        <fullName evidence="4">Peptidylprolyl isomerase</fullName>
    </submittedName>
</protein>
<keyword evidence="1" id="KW-0697">Rotamase</keyword>
<evidence type="ECO:0000259" key="3">
    <source>
        <dbReference type="PROSITE" id="PS50198"/>
    </source>
</evidence>
<dbReference type="InterPro" id="IPR050245">
    <property type="entry name" value="PrsA_foldase"/>
</dbReference>
<sequence>MKKVFFTVCSVIFTFTSFAQTKKVLADKIIATVGDKIILRSDIENSIHDMQRQNISVPPNASCLLLQQALALKALVIQAERDSLPVSDEDVDAEIDNKIRYYIQQYGSKEILEQVAGKTVFQLKEEFKPVVRDQKLAAAERDKIVGNVRITPKEVEAYYNKIPKDSLHFYESQLEVGQIVIYPKPSRDLENYAIDQLKEYKKEVEDGSKKFEVLASLFSDDPGSKDKGGMYEINRNETQFDPVFLAKAFSLKDGQISNVFKTKFGYHIIQMVSRRGDDATIRHILKVPQVSSVEINAAKEKLDSIRTLLVDGKLQFGEAVSKFSEDDASKFTGGLITGPDGQSTLLSIDQLDKDLVLRLKDLKVGEYSSPEEYMDPSSGKKAVRIVEIKSETQPHRENLKDDYDKVAQRALEEKKNQALDDWFAQKMSGFYINVSKDYASCPEVKDWTGERTTAGN</sequence>
<dbReference type="PANTHER" id="PTHR47245">
    <property type="entry name" value="PEPTIDYLPROLYL ISOMERASE"/>
    <property type="match status" value="1"/>
</dbReference>
<evidence type="ECO:0000256" key="1">
    <source>
        <dbReference type="PROSITE-ProRule" id="PRU00278"/>
    </source>
</evidence>
<reference evidence="4 5" key="1">
    <citation type="submission" date="2018-11" db="EMBL/GenBank/DDBJ databases">
        <title>Draft genome sequence of Ferruginibacter sp. BO-59.</title>
        <authorList>
            <person name="Im W.T."/>
        </authorList>
    </citation>
    <scope>NUCLEOTIDE SEQUENCE [LARGE SCALE GENOMIC DNA]</scope>
    <source>
        <strain evidence="4 5">BO-59</strain>
    </source>
</reference>
<dbReference type="PANTHER" id="PTHR47245:SF2">
    <property type="entry name" value="PEPTIDYL-PROLYL CIS-TRANS ISOMERASE HP_0175-RELATED"/>
    <property type="match status" value="1"/>
</dbReference>
<dbReference type="Gene3D" id="3.10.50.40">
    <property type="match status" value="2"/>
</dbReference>
<dbReference type="EMBL" id="RJJR01000002">
    <property type="protein sequence ID" value="RNI38735.1"/>
    <property type="molecule type" value="Genomic_DNA"/>
</dbReference>
<dbReference type="AlphaFoldDB" id="A0A3M9NMJ1"/>
<organism evidence="4 5">
    <name type="scientific">Hanamia caeni</name>
    <dbReference type="NCBI Taxonomy" id="2294116"/>
    <lineage>
        <taxon>Bacteria</taxon>
        <taxon>Pseudomonadati</taxon>
        <taxon>Bacteroidota</taxon>
        <taxon>Chitinophagia</taxon>
        <taxon>Chitinophagales</taxon>
        <taxon>Chitinophagaceae</taxon>
        <taxon>Hanamia</taxon>
    </lineage>
</organism>
<dbReference type="Pfam" id="PF00639">
    <property type="entry name" value="Rotamase"/>
    <property type="match status" value="2"/>
</dbReference>
<dbReference type="PROSITE" id="PS50198">
    <property type="entry name" value="PPIC_PPIASE_2"/>
    <property type="match status" value="2"/>
</dbReference>
<dbReference type="Gene3D" id="1.10.4030.10">
    <property type="entry name" value="Porin chaperone SurA, peptide-binding domain"/>
    <property type="match status" value="1"/>
</dbReference>
<dbReference type="RefSeq" id="WP_123119298.1">
    <property type="nucleotide sequence ID" value="NZ_RJJR01000002.1"/>
</dbReference>
<gene>
    <name evidence="4" type="ORF">EFY79_03475</name>
</gene>
<proteinExistence type="predicted"/>